<dbReference type="InterPro" id="IPR037202">
    <property type="entry name" value="ESCRT_assembly_dom"/>
</dbReference>
<evidence type="ECO:0000256" key="7">
    <source>
        <dbReference type="PROSITE-ProRule" id="PRU00644"/>
    </source>
</evidence>
<evidence type="ECO:0000256" key="4">
    <source>
        <dbReference type="ARBA" id="ARBA00022753"/>
    </source>
</evidence>
<dbReference type="InterPro" id="IPR008883">
    <property type="entry name" value="UEV_N"/>
</dbReference>
<dbReference type="EMBL" id="CAJVPK010000112">
    <property type="protein sequence ID" value="CAG8451437.1"/>
    <property type="molecule type" value="Genomic_DNA"/>
</dbReference>
<dbReference type="Pfam" id="PF05743">
    <property type="entry name" value="UEV"/>
    <property type="match status" value="1"/>
</dbReference>
<dbReference type="InterPro" id="IPR016135">
    <property type="entry name" value="UBQ-conjugating_enzyme/RWD"/>
</dbReference>
<evidence type="ECO:0000256" key="2">
    <source>
        <dbReference type="ARBA" id="ARBA00009594"/>
    </source>
</evidence>
<dbReference type="InterPro" id="IPR052070">
    <property type="entry name" value="ESCRT-I_UEV_domain"/>
</dbReference>
<name>A0A9N8VI42_9GLOM</name>
<evidence type="ECO:0000313" key="11">
    <source>
        <dbReference type="EMBL" id="CAG8451437.1"/>
    </source>
</evidence>
<feature type="compositionally biased region" description="Polar residues" evidence="8">
    <location>
        <begin position="92"/>
        <end position="103"/>
    </location>
</feature>
<keyword evidence="3 7" id="KW-0813">Transport</keyword>
<keyword evidence="5 7" id="KW-0653">Protein transport</keyword>
<dbReference type="GO" id="GO:0072666">
    <property type="term" value="P:establishment of protein localization to vacuole"/>
    <property type="evidence" value="ECO:0007669"/>
    <property type="project" value="UniProtKB-ARBA"/>
</dbReference>
<organism evidence="11 12">
    <name type="scientific">Diversispora eburnea</name>
    <dbReference type="NCBI Taxonomy" id="1213867"/>
    <lineage>
        <taxon>Eukaryota</taxon>
        <taxon>Fungi</taxon>
        <taxon>Fungi incertae sedis</taxon>
        <taxon>Mucoromycota</taxon>
        <taxon>Glomeromycotina</taxon>
        <taxon>Glomeromycetes</taxon>
        <taxon>Diversisporales</taxon>
        <taxon>Diversisporaceae</taxon>
        <taxon>Diversispora</taxon>
    </lineage>
</organism>
<comment type="similarity">
    <text evidence="2">Belongs to the ubiquitin-conjugating enzyme family. UEV subfamily.</text>
</comment>
<dbReference type="SUPFAM" id="SSF54495">
    <property type="entry name" value="UBC-like"/>
    <property type="match status" value="1"/>
</dbReference>
<feature type="domain" description="UEV" evidence="10">
    <location>
        <begin position="1"/>
        <end position="121"/>
    </location>
</feature>
<dbReference type="Gene3D" id="3.10.110.10">
    <property type="entry name" value="Ubiquitin Conjugating Enzyme"/>
    <property type="match status" value="1"/>
</dbReference>
<keyword evidence="12" id="KW-1185">Reference proteome</keyword>
<comment type="subcellular location">
    <subcellularLocation>
        <location evidence="1">Endosome</location>
    </subcellularLocation>
</comment>
<dbReference type="PANTHER" id="PTHR23306:SF3">
    <property type="entry name" value="TUMOR SUPPRESSOR PROTEIN 101"/>
    <property type="match status" value="1"/>
</dbReference>
<dbReference type="AlphaFoldDB" id="A0A9N8VI42"/>
<dbReference type="CDD" id="cd11685">
    <property type="entry name" value="UEV_TSG101-like"/>
    <property type="match status" value="1"/>
</dbReference>
<dbReference type="InterPro" id="IPR017916">
    <property type="entry name" value="SB_dom"/>
</dbReference>
<dbReference type="Pfam" id="PF09454">
    <property type="entry name" value="Vps23_core"/>
    <property type="match status" value="1"/>
</dbReference>
<dbReference type="GO" id="GO:0043130">
    <property type="term" value="F:ubiquitin binding"/>
    <property type="evidence" value="ECO:0007669"/>
    <property type="project" value="TreeGrafter"/>
</dbReference>
<dbReference type="OrthoDB" id="306304at2759"/>
<accession>A0A9N8VI42</accession>
<evidence type="ECO:0000256" key="8">
    <source>
        <dbReference type="SAM" id="MobiDB-lite"/>
    </source>
</evidence>
<dbReference type="Proteomes" id="UP000789706">
    <property type="component" value="Unassembled WGS sequence"/>
</dbReference>
<dbReference type="GO" id="GO:0043162">
    <property type="term" value="P:ubiquitin-dependent protein catabolic process via the multivesicular body sorting pathway"/>
    <property type="evidence" value="ECO:0007669"/>
    <property type="project" value="UniProtKB-ARBA"/>
</dbReference>
<keyword evidence="6" id="KW-0175">Coiled coil</keyword>
<evidence type="ECO:0000256" key="3">
    <source>
        <dbReference type="ARBA" id="ARBA00022448"/>
    </source>
</evidence>
<feature type="domain" description="SB" evidence="9">
    <location>
        <begin position="202"/>
        <end position="269"/>
    </location>
</feature>
<evidence type="ECO:0000256" key="5">
    <source>
        <dbReference type="ARBA" id="ARBA00022927"/>
    </source>
</evidence>
<evidence type="ECO:0000256" key="1">
    <source>
        <dbReference type="ARBA" id="ARBA00004177"/>
    </source>
</evidence>
<reference evidence="11" key="1">
    <citation type="submission" date="2021-06" db="EMBL/GenBank/DDBJ databases">
        <authorList>
            <person name="Kallberg Y."/>
            <person name="Tangrot J."/>
            <person name="Rosling A."/>
        </authorList>
    </citation>
    <scope>NUCLEOTIDE SEQUENCE</scope>
    <source>
        <strain evidence="11">AZ414A</strain>
    </source>
</reference>
<sequence>MLAWEHHCDFLSFKAYDDGKSKVLLCLHGTIPITYLSTLYNIPVDFWIPTEYPKVPPIAFVVPTSSMLVRPSRNVDVSGRCYHPYLHQWSTQSNDPNASSKKVINSRPRSLSGTSSSNQRYNMIPSTTVYDKVKSCCNEYLERSVPELHRIMAIEEDLSKSQELIRQEKFNLIELEKVLDNKLNFVKMKITEIDKLIEQAKNIPEVSVDDILSEDNATEDAIYYLGKALSTERIDLNTYMKSIRTLAREQFMHRALIGKIRRQTMLNKS</sequence>
<dbReference type="PROSITE" id="PS51312">
    <property type="entry name" value="SB"/>
    <property type="match status" value="1"/>
</dbReference>
<evidence type="ECO:0000256" key="6">
    <source>
        <dbReference type="ARBA" id="ARBA00023054"/>
    </source>
</evidence>
<comment type="caution">
    <text evidence="11">The sequence shown here is derived from an EMBL/GenBank/DDBJ whole genome shotgun (WGS) entry which is preliminary data.</text>
</comment>
<dbReference type="Gene3D" id="6.10.140.820">
    <property type="match status" value="1"/>
</dbReference>
<evidence type="ECO:0000259" key="9">
    <source>
        <dbReference type="PROSITE" id="PS51312"/>
    </source>
</evidence>
<proteinExistence type="inferred from homology"/>
<evidence type="ECO:0000259" key="10">
    <source>
        <dbReference type="PROSITE" id="PS51322"/>
    </source>
</evidence>
<protein>
    <submittedName>
        <fullName evidence="11">3087_t:CDS:1</fullName>
    </submittedName>
</protein>
<evidence type="ECO:0000313" key="12">
    <source>
        <dbReference type="Proteomes" id="UP000789706"/>
    </source>
</evidence>
<gene>
    <name evidence="11" type="ORF">DEBURN_LOCUS2158</name>
</gene>
<dbReference type="PROSITE" id="PS51322">
    <property type="entry name" value="UEV"/>
    <property type="match status" value="1"/>
</dbReference>
<feature type="compositionally biased region" description="Low complexity" evidence="8">
    <location>
        <begin position="106"/>
        <end position="117"/>
    </location>
</feature>
<dbReference type="PANTHER" id="PTHR23306">
    <property type="entry name" value="TUMOR SUSCEPTIBILITY GENE 101 PROTEIN-RELATED"/>
    <property type="match status" value="1"/>
</dbReference>
<dbReference type="SUPFAM" id="SSF140111">
    <property type="entry name" value="Endosomal sorting complex assembly domain"/>
    <property type="match status" value="1"/>
</dbReference>
<keyword evidence="4" id="KW-0967">Endosome</keyword>
<dbReference type="GO" id="GO:0000813">
    <property type="term" value="C:ESCRT I complex"/>
    <property type="evidence" value="ECO:0007669"/>
    <property type="project" value="TreeGrafter"/>
</dbReference>
<dbReference type="GO" id="GO:0015031">
    <property type="term" value="P:protein transport"/>
    <property type="evidence" value="ECO:0007669"/>
    <property type="project" value="UniProtKB-UniRule"/>
</dbReference>
<feature type="region of interest" description="Disordered" evidence="8">
    <location>
        <begin position="92"/>
        <end position="118"/>
    </location>
</feature>